<accession>A0A9X3WKV7</accession>
<keyword evidence="1 3" id="KW-0378">Hydrolase</keyword>
<sequence>MTLENGIVYYEKIGEGTPILFIHPPGLGRRVFDYQRVLSSKYQIILPDFSGHGWSKSFLNDSIFNQYIKEINAILRVNNLEKVIICGYSAGGMIAQEYALRYPLNTEALILSGGYPKVDTVGLRMMYNIGVRVLKASPDLLAKILAKSHARDQGYREILYEAMKLTNVNHWIRFYEETYQYDCSEKLMQLQMPVLSVYGKNAYWIHKHKIFYKQCKQSKLAFIKNEFHQIPTKKWQAFNHILENFIKSEVKNRKF</sequence>
<dbReference type="GO" id="GO:0016020">
    <property type="term" value="C:membrane"/>
    <property type="evidence" value="ECO:0007669"/>
    <property type="project" value="TreeGrafter"/>
</dbReference>
<feature type="domain" description="Serine aminopeptidase S33" evidence="2">
    <location>
        <begin position="40"/>
        <end position="230"/>
    </location>
</feature>
<dbReference type="PRINTS" id="PR00111">
    <property type="entry name" value="ABHYDROLASE"/>
</dbReference>
<protein>
    <submittedName>
        <fullName evidence="3">Alpha/beta hydrolase</fullName>
    </submittedName>
</protein>
<evidence type="ECO:0000259" key="2">
    <source>
        <dbReference type="Pfam" id="PF12146"/>
    </source>
</evidence>
<dbReference type="Gene3D" id="3.40.50.1820">
    <property type="entry name" value="alpha/beta hydrolase"/>
    <property type="match status" value="1"/>
</dbReference>
<dbReference type="EMBL" id="JAMQJZ010000015">
    <property type="protein sequence ID" value="MDC3421977.1"/>
    <property type="molecule type" value="Genomic_DNA"/>
</dbReference>
<evidence type="ECO:0000313" key="3">
    <source>
        <dbReference type="EMBL" id="MDC3421977.1"/>
    </source>
</evidence>
<dbReference type="InterPro" id="IPR022742">
    <property type="entry name" value="Hydrolase_4"/>
</dbReference>
<dbReference type="Pfam" id="PF12146">
    <property type="entry name" value="Hydrolase_4"/>
    <property type="match status" value="1"/>
</dbReference>
<keyword evidence="4" id="KW-1185">Reference proteome</keyword>
<dbReference type="SUPFAM" id="SSF53474">
    <property type="entry name" value="alpha/beta-Hydrolases"/>
    <property type="match status" value="1"/>
</dbReference>
<organism evidence="3 4">
    <name type="scientific">Aquibacillus koreensis</name>
    <dbReference type="NCBI Taxonomy" id="279446"/>
    <lineage>
        <taxon>Bacteria</taxon>
        <taxon>Bacillati</taxon>
        <taxon>Bacillota</taxon>
        <taxon>Bacilli</taxon>
        <taxon>Bacillales</taxon>
        <taxon>Bacillaceae</taxon>
        <taxon>Aquibacillus</taxon>
    </lineage>
</organism>
<dbReference type="RefSeq" id="WP_259870439.1">
    <property type="nucleotide sequence ID" value="NZ_JAMQJZ010000015.1"/>
</dbReference>
<proteinExistence type="predicted"/>
<dbReference type="InterPro" id="IPR050266">
    <property type="entry name" value="AB_hydrolase_sf"/>
</dbReference>
<dbReference type="PANTHER" id="PTHR43798">
    <property type="entry name" value="MONOACYLGLYCEROL LIPASE"/>
    <property type="match status" value="1"/>
</dbReference>
<evidence type="ECO:0000313" key="4">
    <source>
        <dbReference type="Proteomes" id="UP001145072"/>
    </source>
</evidence>
<dbReference type="GO" id="GO:0016787">
    <property type="term" value="F:hydrolase activity"/>
    <property type="evidence" value="ECO:0007669"/>
    <property type="project" value="UniProtKB-KW"/>
</dbReference>
<dbReference type="InterPro" id="IPR029058">
    <property type="entry name" value="AB_hydrolase_fold"/>
</dbReference>
<dbReference type="InterPro" id="IPR000073">
    <property type="entry name" value="AB_hydrolase_1"/>
</dbReference>
<reference evidence="3" key="1">
    <citation type="submission" date="2022-06" db="EMBL/GenBank/DDBJ databases">
        <title>Aquibacillus sp. a new bacterium isolated from soil saline samples.</title>
        <authorList>
            <person name="Galisteo C."/>
            <person name="De La Haba R."/>
            <person name="Sanchez-Porro C."/>
            <person name="Ventosa A."/>
        </authorList>
    </citation>
    <scope>NUCLEOTIDE SEQUENCE</scope>
    <source>
        <strain evidence="3">JCM 12387</strain>
    </source>
</reference>
<evidence type="ECO:0000256" key="1">
    <source>
        <dbReference type="ARBA" id="ARBA00022801"/>
    </source>
</evidence>
<dbReference type="Proteomes" id="UP001145072">
    <property type="component" value="Unassembled WGS sequence"/>
</dbReference>
<dbReference type="AlphaFoldDB" id="A0A9X3WKV7"/>
<name>A0A9X3WKV7_9BACI</name>
<dbReference type="PANTHER" id="PTHR43798:SF31">
    <property type="entry name" value="AB HYDROLASE SUPERFAMILY PROTEIN YCLE"/>
    <property type="match status" value="1"/>
</dbReference>
<comment type="caution">
    <text evidence="3">The sequence shown here is derived from an EMBL/GenBank/DDBJ whole genome shotgun (WGS) entry which is preliminary data.</text>
</comment>
<gene>
    <name evidence="3" type="ORF">NC661_16510</name>
</gene>